<feature type="region of interest" description="Disordered" evidence="1">
    <location>
        <begin position="428"/>
        <end position="461"/>
    </location>
</feature>
<sequence length="507" mass="56688">MEPLTRQALLRNATAQISKAGNYSTKAFNLVNLMVDPIGGATNLLRLQTMVSSGAVGSIQGPTFSCPEPAVKCTWDEFDTIAACASYTNTTNTVEEDCQTTRHDTYDNTTCTFTFPEGKPADLIVLRYANNTQLQWLGTSQSCALEGAYLGCGISPNFLNGVRVTDWGQVDDYEMFSYEAFTITLNWCIRTYHSVTASPAGIQTLNYTSSPLVYSNRSIAFPDTDPSNIIAAYHEFYSNASAQYFNMTFRSLFLLSYVNGLFVRELNNHDAQNPGLNSGLSEFLYYTDLSNLTANLEETLTNQIRNSSPGDNLDGEMWPGQAFYQETYWHVHWPWVVLPIAEAVITIILLGVTIIFSRKQPLFKSSPLALLFHPLEGYKEKRFVHEMQGNGVSKLQDLAKDIRVEFKEDEDACSVRIKPFITTLPRRLTSTRGKSQNQSPAKGHDVTPPPETHQTKPEKKTMEQLDEELRLKMSGIAGDGGESGVEYEDGKPVAMKRSVKDNMFRYI</sequence>
<dbReference type="EMBL" id="SKBN01000133">
    <property type="protein sequence ID" value="TGJ82311.1"/>
    <property type="molecule type" value="Genomic_DNA"/>
</dbReference>
<feature type="transmembrane region" description="Helical" evidence="2">
    <location>
        <begin position="333"/>
        <end position="356"/>
    </location>
</feature>
<evidence type="ECO:0000256" key="2">
    <source>
        <dbReference type="SAM" id="Phobius"/>
    </source>
</evidence>
<reference evidence="3 4" key="1">
    <citation type="submission" date="2019-03" db="EMBL/GenBank/DDBJ databases">
        <title>Draft genome sequence of Xylaria hypoxylon DSM 108379, a ubiquitous saprotrophic-parasitic fungi on hardwood.</title>
        <authorList>
            <person name="Buettner E."/>
            <person name="Leonhardt S."/>
            <person name="Gebauer A.M."/>
            <person name="Liers C."/>
            <person name="Hofrichter M."/>
            <person name="Kellner H."/>
        </authorList>
    </citation>
    <scope>NUCLEOTIDE SEQUENCE [LARGE SCALE GENOMIC DNA]</scope>
    <source>
        <strain evidence="3 4">DSM 108379</strain>
    </source>
</reference>
<keyword evidence="2" id="KW-1133">Transmembrane helix</keyword>
<dbReference type="OrthoDB" id="2157103at2759"/>
<proteinExistence type="predicted"/>
<dbReference type="PANTHER" id="PTHR35394">
    <property type="entry name" value="DUF3176 DOMAIN-CONTAINING PROTEIN"/>
    <property type="match status" value="1"/>
</dbReference>
<dbReference type="Proteomes" id="UP000297716">
    <property type="component" value="Unassembled WGS sequence"/>
</dbReference>
<organism evidence="3 4">
    <name type="scientific">Xylaria hypoxylon</name>
    <dbReference type="NCBI Taxonomy" id="37992"/>
    <lineage>
        <taxon>Eukaryota</taxon>
        <taxon>Fungi</taxon>
        <taxon>Dikarya</taxon>
        <taxon>Ascomycota</taxon>
        <taxon>Pezizomycotina</taxon>
        <taxon>Sordariomycetes</taxon>
        <taxon>Xylariomycetidae</taxon>
        <taxon>Xylariales</taxon>
        <taxon>Xylariaceae</taxon>
        <taxon>Xylaria</taxon>
    </lineage>
</organism>
<keyword evidence="2" id="KW-0812">Transmembrane</keyword>
<gene>
    <name evidence="3" type="ORF">E0Z10_g6455</name>
</gene>
<evidence type="ECO:0000313" key="3">
    <source>
        <dbReference type="EMBL" id="TGJ82311.1"/>
    </source>
</evidence>
<comment type="caution">
    <text evidence="3">The sequence shown here is derived from an EMBL/GenBank/DDBJ whole genome shotgun (WGS) entry which is preliminary data.</text>
</comment>
<name>A0A4Z0YSE6_9PEZI</name>
<dbReference type="AlphaFoldDB" id="A0A4Z0YSE6"/>
<protein>
    <submittedName>
        <fullName evidence="3">Uncharacterized protein</fullName>
    </submittedName>
</protein>
<feature type="compositionally biased region" description="Polar residues" evidence="1">
    <location>
        <begin position="428"/>
        <end position="440"/>
    </location>
</feature>
<keyword evidence="2" id="KW-0472">Membrane</keyword>
<dbReference type="PANTHER" id="PTHR35394:SF5">
    <property type="entry name" value="DUF3176 DOMAIN-CONTAINING PROTEIN"/>
    <property type="match status" value="1"/>
</dbReference>
<evidence type="ECO:0000256" key="1">
    <source>
        <dbReference type="SAM" id="MobiDB-lite"/>
    </source>
</evidence>
<keyword evidence="4" id="KW-1185">Reference proteome</keyword>
<evidence type="ECO:0000313" key="4">
    <source>
        <dbReference type="Proteomes" id="UP000297716"/>
    </source>
</evidence>
<accession>A0A4Z0YSE6</accession>